<reference evidence="2 3" key="1">
    <citation type="submission" date="2018-09" db="EMBL/GenBank/DDBJ databases">
        <title>The draft genome of Acinetobacter spp. strains.</title>
        <authorList>
            <person name="Qin J."/>
            <person name="Feng Y."/>
            <person name="Zong Z."/>
        </authorList>
    </citation>
    <scope>NUCLEOTIDE SEQUENCE [LARGE SCALE GENOMIC DNA]</scope>
    <source>
        <strain evidence="2 3">WCHAc060002</strain>
    </source>
</reference>
<name>A0A3A8FZF1_9GAMM</name>
<accession>A0A3A8FZF1</accession>
<comment type="caution">
    <text evidence="2">The sequence shown here is derived from an EMBL/GenBank/DDBJ whole genome shotgun (WGS) entry which is preliminary data.</text>
</comment>
<gene>
    <name evidence="2" type="ORF">D7V64_11160</name>
</gene>
<proteinExistence type="predicted"/>
<feature type="signal peptide" evidence="1">
    <location>
        <begin position="1"/>
        <end position="25"/>
    </location>
</feature>
<feature type="chain" id="PRO_5017485325" evidence="1">
    <location>
        <begin position="26"/>
        <end position="153"/>
    </location>
</feature>
<evidence type="ECO:0000256" key="1">
    <source>
        <dbReference type="SAM" id="SignalP"/>
    </source>
</evidence>
<protein>
    <submittedName>
        <fullName evidence="2">Uncharacterized protein</fullName>
    </submittedName>
</protein>
<dbReference type="EMBL" id="RAXZ01000015">
    <property type="protein sequence ID" value="RKG51559.1"/>
    <property type="molecule type" value="Genomic_DNA"/>
</dbReference>
<dbReference type="Proteomes" id="UP000281084">
    <property type="component" value="Unassembled WGS sequence"/>
</dbReference>
<keyword evidence="1" id="KW-0732">Signal</keyword>
<evidence type="ECO:0000313" key="2">
    <source>
        <dbReference type="EMBL" id="RKG51559.1"/>
    </source>
</evidence>
<dbReference type="AlphaFoldDB" id="A0A3A8FZF1"/>
<sequence length="153" mass="17731">MKYRQWINVSSMLFVSFLFSQYASSATDSEPSASATQATTTVSPITSAEMEQGLAQMMQRQNQRIEDWGKTLTDKDFERSFLLGRQLNKTKRQEVCGIFQRTVDEMFNSAVTNRERLSEKDQKLLTDRNLFIQSLGYKDNIVDTRMGFNCRLR</sequence>
<organism evidence="2 3">
    <name type="scientific">Acinetobacter cumulans</name>
    <dbReference type="NCBI Taxonomy" id="2136182"/>
    <lineage>
        <taxon>Bacteria</taxon>
        <taxon>Pseudomonadati</taxon>
        <taxon>Pseudomonadota</taxon>
        <taxon>Gammaproteobacteria</taxon>
        <taxon>Moraxellales</taxon>
        <taxon>Moraxellaceae</taxon>
        <taxon>Acinetobacter</taxon>
    </lineage>
</organism>
<evidence type="ECO:0000313" key="3">
    <source>
        <dbReference type="Proteomes" id="UP000281084"/>
    </source>
</evidence>